<evidence type="ECO:0000256" key="4">
    <source>
        <dbReference type="ARBA" id="ARBA00022679"/>
    </source>
</evidence>
<reference evidence="9" key="1">
    <citation type="submission" date="2012-02" db="EMBL/GenBank/DDBJ databases">
        <title>The complete genome of Frateuria aurantia DSM 6220.</title>
        <authorList>
            <consortium name="US DOE Joint Genome Institute (JGI-PGF)"/>
            <person name="Lucas S."/>
            <person name="Copeland A."/>
            <person name="Lapidus A."/>
            <person name="Glavina del Rio T."/>
            <person name="Dalin E."/>
            <person name="Tice H."/>
            <person name="Bruce D."/>
            <person name="Goodwin L."/>
            <person name="Pitluck S."/>
            <person name="Peters L."/>
            <person name="Ovchinnikova G."/>
            <person name="Teshima H."/>
            <person name="Kyrpides N."/>
            <person name="Mavromatis K."/>
            <person name="Ivanova N."/>
            <person name="Brettin T."/>
            <person name="Detter J.C."/>
            <person name="Han C."/>
            <person name="Larimer F."/>
            <person name="Land M."/>
            <person name="Hauser L."/>
            <person name="Markowitz V."/>
            <person name="Cheng J.-F."/>
            <person name="Hugenholtz P."/>
            <person name="Woyke T."/>
            <person name="Wu D."/>
            <person name="Brambilla E."/>
            <person name="Klenk H.-P."/>
            <person name="Eisen J.A."/>
        </authorList>
    </citation>
    <scope>NUCLEOTIDE SEQUENCE</scope>
    <source>
        <strain evidence="9">DSM 6220</strain>
    </source>
</reference>
<evidence type="ECO:0000256" key="3">
    <source>
        <dbReference type="ARBA" id="ARBA00022603"/>
    </source>
</evidence>
<dbReference type="Gene3D" id="1.10.1020.10">
    <property type="entry name" value="Adenine-specific Methyltransferase, Domain 2"/>
    <property type="match status" value="1"/>
</dbReference>
<dbReference type="InterPro" id="IPR012263">
    <property type="entry name" value="M_m6A_EcoRV"/>
</dbReference>
<keyword evidence="4 7" id="KW-0808">Transferase</keyword>
<dbReference type="PIRSF" id="PIRSF000398">
    <property type="entry name" value="M_m6A_EcoRV"/>
    <property type="match status" value="1"/>
</dbReference>
<evidence type="ECO:0000256" key="8">
    <source>
        <dbReference type="SAM" id="MobiDB-lite"/>
    </source>
</evidence>
<dbReference type="GO" id="GO:1904047">
    <property type="term" value="F:S-adenosyl-L-methionine binding"/>
    <property type="evidence" value="ECO:0007669"/>
    <property type="project" value="TreeGrafter"/>
</dbReference>
<dbReference type="GO" id="GO:0043565">
    <property type="term" value="F:sequence-specific DNA binding"/>
    <property type="evidence" value="ECO:0007669"/>
    <property type="project" value="TreeGrafter"/>
</dbReference>
<dbReference type="PRINTS" id="PR00505">
    <property type="entry name" value="D12N6MTFRASE"/>
</dbReference>
<dbReference type="PANTHER" id="PTHR30481:SF3">
    <property type="entry name" value="DNA ADENINE METHYLASE"/>
    <property type="match status" value="1"/>
</dbReference>
<comment type="catalytic activity">
    <reaction evidence="6 7">
        <text>a 2'-deoxyadenosine in DNA + S-adenosyl-L-methionine = an N(6)-methyl-2'-deoxyadenosine in DNA + S-adenosyl-L-homocysteine + H(+)</text>
        <dbReference type="Rhea" id="RHEA:15197"/>
        <dbReference type="Rhea" id="RHEA-COMP:12418"/>
        <dbReference type="Rhea" id="RHEA-COMP:12419"/>
        <dbReference type="ChEBI" id="CHEBI:15378"/>
        <dbReference type="ChEBI" id="CHEBI:57856"/>
        <dbReference type="ChEBI" id="CHEBI:59789"/>
        <dbReference type="ChEBI" id="CHEBI:90615"/>
        <dbReference type="ChEBI" id="CHEBI:90616"/>
        <dbReference type="EC" id="2.1.1.72"/>
    </reaction>
</comment>
<dbReference type="Pfam" id="PF02086">
    <property type="entry name" value="MethyltransfD12"/>
    <property type="match status" value="1"/>
</dbReference>
<dbReference type="GO" id="GO:0006298">
    <property type="term" value="P:mismatch repair"/>
    <property type="evidence" value="ECO:0007669"/>
    <property type="project" value="TreeGrafter"/>
</dbReference>
<dbReference type="EC" id="2.1.1.72" evidence="2 7"/>
<dbReference type="EMBL" id="CP003350">
    <property type="protein sequence ID" value="AFC87006.1"/>
    <property type="molecule type" value="Genomic_DNA"/>
</dbReference>
<dbReference type="REBASE" id="46509">
    <property type="entry name" value="M.Fau6220ORF2663P"/>
</dbReference>
<dbReference type="STRING" id="767434.Fraau_2663"/>
<dbReference type="HOGENOM" id="CLU_063430_2_0_6"/>
<name>H8KYX6_FRAAD</name>
<gene>
    <name evidence="9" type="ordered locus">Fraau_2663</name>
</gene>
<dbReference type="GO" id="GO:0009007">
    <property type="term" value="F:site-specific DNA-methyltransferase (adenine-specific) activity"/>
    <property type="evidence" value="ECO:0007669"/>
    <property type="project" value="UniProtKB-UniRule"/>
</dbReference>
<sequence length="311" mass="35233">MMAASASHAPRPDRVSIPHPIPYQGSKRRLAPQIQRCLPAGIDRFYEPFAGSAAMSLYMAQHKLARRFVIADCLPPMIELWQTIVERPEQIASAYARLWSGQQQADENYYYRIRDRYNRLQDPTDLLYLICRCVKNSIRFNSAGQFTQSVDRRRLGTRPDGMSRSLAGASMLLQGRSEFRCGDWRDTTADACGQDFIYLDPPYMGTTIGRDKRYRQQLPQADLVTGLEHYNRQGLRFAVSYDGLTGTRVYGPPLPVTLGLRQLLIDAGWSTQATLHGRSERTYESLYLSPFSGQPSVQGDRGHRCCEPASP</sequence>
<dbReference type="Proteomes" id="UP000005234">
    <property type="component" value="Chromosome"/>
</dbReference>
<accession>H8KYX6</accession>
<dbReference type="PANTHER" id="PTHR30481">
    <property type="entry name" value="DNA ADENINE METHYLASE"/>
    <property type="match status" value="1"/>
</dbReference>
<keyword evidence="5 7" id="KW-0949">S-adenosyl-L-methionine</keyword>
<dbReference type="InterPro" id="IPR012327">
    <property type="entry name" value="MeTrfase_D12"/>
</dbReference>
<comment type="similarity">
    <text evidence="1 7">Belongs to the N(4)/N(6)-methyltransferase family.</text>
</comment>
<dbReference type="Gene3D" id="3.40.50.150">
    <property type="entry name" value="Vaccinia Virus protein VP39"/>
    <property type="match status" value="1"/>
</dbReference>
<dbReference type="PROSITE" id="PS00092">
    <property type="entry name" value="N6_MTASE"/>
    <property type="match status" value="1"/>
</dbReference>
<proteinExistence type="inferred from homology"/>
<dbReference type="InterPro" id="IPR029063">
    <property type="entry name" value="SAM-dependent_MTases_sf"/>
</dbReference>
<evidence type="ECO:0000256" key="5">
    <source>
        <dbReference type="ARBA" id="ARBA00022691"/>
    </source>
</evidence>
<evidence type="ECO:0000256" key="7">
    <source>
        <dbReference type="RuleBase" id="RU361257"/>
    </source>
</evidence>
<dbReference type="GO" id="GO:0009307">
    <property type="term" value="P:DNA restriction-modification system"/>
    <property type="evidence" value="ECO:0007669"/>
    <property type="project" value="InterPro"/>
</dbReference>
<keyword evidence="10" id="KW-1185">Reference proteome</keyword>
<evidence type="ECO:0000256" key="2">
    <source>
        <dbReference type="ARBA" id="ARBA00011900"/>
    </source>
</evidence>
<dbReference type="AlphaFoldDB" id="H8KYX6"/>
<dbReference type="RefSeq" id="WP_014404009.1">
    <property type="nucleotide sequence ID" value="NC_017033.1"/>
</dbReference>
<evidence type="ECO:0000256" key="6">
    <source>
        <dbReference type="ARBA" id="ARBA00047942"/>
    </source>
</evidence>
<dbReference type="SUPFAM" id="SSF53335">
    <property type="entry name" value="S-adenosyl-L-methionine-dependent methyltransferases"/>
    <property type="match status" value="1"/>
</dbReference>
<dbReference type="NCBIfam" id="TIGR00571">
    <property type="entry name" value="dam"/>
    <property type="match status" value="1"/>
</dbReference>
<dbReference type="GO" id="GO:0032259">
    <property type="term" value="P:methylation"/>
    <property type="evidence" value="ECO:0007669"/>
    <property type="project" value="UniProtKB-KW"/>
</dbReference>
<keyword evidence="3 7" id="KW-0489">Methyltransferase</keyword>
<feature type="region of interest" description="Disordered" evidence="8">
    <location>
        <begin position="1"/>
        <end position="28"/>
    </location>
</feature>
<dbReference type="KEGG" id="fau:Fraau_2663"/>
<evidence type="ECO:0000256" key="1">
    <source>
        <dbReference type="ARBA" id="ARBA00006594"/>
    </source>
</evidence>
<evidence type="ECO:0000313" key="10">
    <source>
        <dbReference type="Proteomes" id="UP000005234"/>
    </source>
</evidence>
<protein>
    <recommendedName>
        <fullName evidence="2 7">Site-specific DNA-methyltransferase (adenine-specific)</fullName>
        <ecNumber evidence="2 7">2.1.1.72</ecNumber>
    </recommendedName>
</protein>
<dbReference type="eggNOG" id="COG0338">
    <property type="taxonomic scope" value="Bacteria"/>
</dbReference>
<dbReference type="InterPro" id="IPR002052">
    <property type="entry name" value="DNA_methylase_N6_adenine_CS"/>
</dbReference>
<evidence type="ECO:0000313" key="9">
    <source>
        <dbReference type="EMBL" id="AFC87006.1"/>
    </source>
</evidence>
<dbReference type="InterPro" id="IPR023095">
    <property type="entry name" value="Ade_MeTrfase_dom_2"/>
</dbReference>
<organism evidence="9 10">
    <name type="scientific">Frateuria aurantia (strain ATCC 33424 / DSM 6220 / KCTC 2777 / LMG 1558 / NBRC 3245 / NCIMB 13370)</name>
    <name type="common">Acetobacter aurantius</name>
    <dbReference type="NCBI Taxonomy" id="767434"/>
    <lineage>
        <taxon>Bacteria</taxon>
        <taxon>Pseudomonadati</taxon>
        <taxon>Pseudomonadota</taxon>
        <taxon>Gammaproteobacteria</taxon>
        <taxon>Lysobacterales</taxon>
        <taxon>Rhodanobacteraceae</taxon>
        <taxon>Frateuria</taxon>
    </lineage>
</organism>